<accession>A0A7S9LDD6</accession>
<gene>
    <name evidence="2" type="ORF">IZU98_25115</name>
</gene>
<dbReference type="RefSeq" id="WP_191087922.1">
    <property type="nucleotide sequence ID" value="NZ_CP064945.1"/>
</dbReference>
<keyword evidence="2" id="KW-0614">Plasmid</keyword>
<name>A0A7S9LDD6_9PSED</name>
<dbReference type="Proteomes" id="UP000594430">
    <property type="component" value="Plasmid pVIM-24-ZDHY414"/>
</dbReference>
<feature type="compositionally biased region" description="Basic residues" evidence="1">
    <location>
        <begin position="333"/>
        <end position="345"/>
    </location>
</feature>
<evidence type="ECO:0000313" key="3">
    <source>
        <dbReference type="Proteomes" id="UP000594430"/>
    </source>
</evidence>
<dbReference type="AlphaFoldDB" id="A0A7S9LDD6"/>
<evidence type="ECO:0000256" key="1">
    <source>
        <dbReference type="SAM" id="MobiDB-lite"/>
    </source>
</evidence>
<evidence type="ECO:0000313" key="2">
    <source>
        <dbReference type="EMBL" id="QPH52153.1"/>
    </source>
</evidence>
<proteinExistence type="predicted"/>
<geneLocation type="plasmid" evidence="2 3">
    <name>pVIM-24-ZDHY414</name>
</geneLocation>
<feature type="region of interest" description="Disordered" evidence="1">
    <location>
        <begin position="320"/>
        <end position="346"/>
    </location>
</feature>
<dbReference type="EMBL" id="CP064948">
    <property type="protein sequence ID" value="QPH52153.1"/>
    <property type="molecule type" value="Genomic_DNA"/>
</dbReference>
<organism evidence="2 3">
    <name type="scientific">Pseudomonas fulva</name>
    <dbReference type="NCBI Taxonomy" id="47880"/>
    <lineage>
        <taxon>Bacteria</taxon>
        <taxon>Pseudomonadati</taxon>
        <taxon>Pseudomonadota</taxon>
        <taxon>Gammaproteobacteria</taxon>
        <taxon>Pseudomonadales</taxon>
        <taxon>Pseudomonadaceae</taxon>
        <taxon>Pseudomonas</taxon>
    </lineage>
</organism>
<protein>
    <submittedName>
        <fullName evidence="2">Helix-turn-helix domain-containing protein</fullName>
    </submittedName>
</protein>
<reference evidence="2 3" key="1">
    <citation type="submission" date="2020-11" db="EMBL/GenBank/DDBJ databases">
        <title>Pseudomonas fulva producing VIM-24.</title>
        <authorList>
            <person name="Liu S."/>
        </authorList>
    </citation>
    <scope>NUCLEOTIDE SEQUENCE [LARGE SCALE GENOMIC DNA]</scope>
    <source>
        <strain evidence="2 3">ZDHY414</strain>
        <plasmid evidence="2 3">pVIM-24-ZDHY414</plasmid>
    </source>
</reference>
<sequence>MMQHLDPTIADQAKAADNAALGVFHTKVLELCDKFSIKEAARLLRVSTGYLRTYSNQRNITYADRDNRTPAQKREIKKLWDHYLIHYELRQVESPKAPVQPGDLEITPGMELKGRKALVKGQNAFLARCNELAELFTVAEAADILGVSHRFLKNYAYNEQITFVGGPSLDVKNEFYDRAAVLAGQNAQIQDAAKELNVTTRYLTGYAKHWQLNFVLTDAAAAIAAEGDSDGDHSYMADMCLDDAASEVAVTAVAVTTTAAPSAPTAAIQSEIRSEGLEAQFGFGLPSTPTPLPDADQLAHIEFTPTLPAAAFDEGILSLPTPPLPRPSSTRLRLSRSRTPVRSRSRSLETITLERFGNAGHLFLPTGIYPQPIPRYGTPSALL</sequence>